<protein>
    <submittedName>
        <fullName evidence="1">Uncharacterized protein</fullName>
    </submittedName>
</protein>
<gene>
    <name evidence="1" type="ORF">CCAND38_510008</name>
</gene>
<evidence type="ECO:0000313" key="2">
    <source>
        <dbReference type="Proteomes" id="UP000045051"/>
    </source>
</evidence>
<proteinExistence type="predicted"/>
<name>A0A0B7IDB9_9FLAO</name>
<dbReference type="AlphaFoldDB" id="A0A0B7IDB9"/>
<evidence type="ECO:0000313" key="1">
    <source>
        <dbReference type="EMBL" id="CEN47997.1"/>
    </source>
</evidence>
<keyword evidence="2" id="KW-1185">Reference proteome</keyword>
<reference evidence="1 2" key="1">
    <citation type="submission" date="2015-01" db="EMBL/GenBank/DDBJ databases">
        <authorList>
            <person name="MANFREDI Pablo"/>
        </authorList>
    </citation>
    <scope>NUCLEOTIDE SEQUENCE [LARGE SCALE GENOMIC DNA]</scope>
    <source>
        <strain evidence="1 2">CcD38</strain>
    </source>
</reference>
<dbReference type="Proteomes" id="UP000045051">
    <property type="component" value="Unassembled WGS sequence"/>
</dbReference>
<dbReference type="RefSeq" id="WP_042344781.1">
    <property type="nucleotide sequence ID" value="NZ_CDOH01000136.1"/>
</dbReference>
<accession>A0A0B7IDB9</accession>
<organism evidence="1 2">
    <name type="scientific">Capnocytophaga canis</name>
    <dbReference type="NCBI Taxonomy" id="1848903"/>
    <lineage>
        <taxon>Bacteria</taxon>
        <taxon>Pseudomonadati</taxon>
        <taxon>Bacteroidota</taxon>
        <taxon>Flavobacteriia</taxon>
        <taxon>Flavobacteriales</taxon>
        <taxon>Flavobacteriaceae</taxon>
        <taxon>Capnocytophaga</taxon>
    </lineage>
</organism>
<dbReference type="EMBL" id="CDOI01000164">
    <property type="protein sequence ID" value="CEN47997.1"/>
    <property type="molecule type" value="Genomic_DNA"/>
</dbReference>
<sequence>MSKAIIDTPDRFLELATVLRNYQIDFCAFMFNTEDEIQQYIRKIEDRVRGLENYIKAMRHRISAIESQMSGQEPEAYQRMQNEIYRLREAMSRSYDFKVSLNNHCDEIKTVRNVGLTDVGDAIFRGRFGTMGTYRTEEALQKIFDKQNKIGFIGLEQMALFLKEYLAMEIPAIVSADE</sequence>